<dbReference type="InterPro" id="IPR011042">
    <property type="entry name" value="6-blade_b-propeller_TolB-like"/>
</dbReference>
<comment type="caution">
    <text evidence="1">The sequence shown here is derived from an EMBL/GenBank/DDBJ whole genome shotgun (WGS) entry which is preliminary data.</text>
</comment>
<evidence type="ECO:0000313" key="2">
    <source>
        <dbReference type="Proteomes" id="UP000321513"/>
    </source>
</evidence>
<proteinExistence type="predicted"/>
<gene>
    <name evidence="1" type="ORF">SAE01_29780</name>
</gene>
<accession>A0A512BEV2</accession>
<dbReference type="Proteomes" id="UP000321513">
    <property type="component" value="Unassembled WGS sequence"/>
</dbReference>
<protein>
    <recommendedName>
        <fullName evidence="3">Bacterial surface antigen (D15) domain-containing protein</fullName>
    </recommendedName>
</protein>
<name>A0A512BEV2_9BACT</name>
<dbReference type="SUPFAM" id="SSF82171">
    <property type="entry name" value="DPP6 N-terminal domain-like"/>
    <property type="match status" value="1"/>
</dbReference>
<dbReference type="AlphaFoldDB" id="A0A512BEV2"/>
<keyword evidence="2" id="KW-1185">Reference proteome</keyword>
<dbReference type="Gene3D" id="2.120.10.30">
    <property type="entry name" value="TolB, C-terminal domain"/>
    <property type="match status" value="1"/>
</dbReference>
<evidence type="ECO:0000313" key="1">
    <source>
        <dbReference type="EMBL" id="GEO10482.1"/>
    </source>
</evidence>
<reference evidence="1 2" key="1">
    <citation type="submission" date="2019-07" db="EMBL/GenBank/DDBJ databases">
        <title>Whole genome shotgun sequence of Segetibacter aerophilus NBRC 106135.</title>
        <authorList>
            <person name="Hosoyama A."/>
            <person name="Uohara A."/>
            <person name="Ohji S."/>
            <person name="Ichikawa N."/>
        </authorList>
    </citation>
    <scope>NUCLEOTIDE SEQUENCE [LARGE SCALE GENOMIC DNA]</scope>
    <source>
        <strain evidence="1 2">NBRC 106135</strain>
    </source>
</reference>
<dbReference type="EMBL" id="BJYT01000011">
    <property type="protein sequence ID" value="GEO10482.1"/>
    <property type="molecule type" value="Genomic_DNA"/>
</dbReference>
<sequence>MQDNSMSNRVIAFLGLCLFCFQGISQVNSVEFGKNRIQHKKFIWKFYESPNFNTYFNQGGLELGKFVAQAAEKELKSIETQMEYSLQRQINIVVYNNYNDYRSTNIGLGNEIINNAGGGLTKLVNNKMIVYFNGDHANLNLQVRQGIARVLLDNQLFGEDIGEFASNQALLDLPTWLTDGYVSYVAERWSTKKDDDLKSAMLSDSYKNFYQFAFEKPELAGAAFWFYIEEKYKKENVAYFLYLARIYKSLNSAAQRIAKKKFKEVLKDFMSYEQEKYYKDIRQRRNVPKGTVSVVEAVSTKRDFFRFQANPNPRNQSYVVGKYNKGIYSVGLYENYELAATLLKYGVRTQKTDINPTYPLMAWDGKGTRVAVIYWENGKIKMFVYDAIARYKNYKQEIEGLDQVLDVQFMLDANTLLLTAVKNGHTDIFTFKIESKKLEQLTNDVYDDLDASFVAFPNKTGIIFASNRPGPEVVTSDTALPSNHRYNIFMLDYITKQQITQLTNLKFGNARFPMQYNVNHFTYVSDENGVGNRWAGFFTTQREGLDTLFYIGDEVLRNPSDKELDSTMVAWQKNEPDSISMFQVTKDSTYTFPITNYQSSLLETRIAGDRGQVTEVTRQGDDKFLYKLRVDSTVLRKRNVNARPTDYMRKMMSERKAEEGKATITNTVDTTTASAGSVFQSEFENEKKDSLTRAMEAVPRLVEQGVLQRSKLLNYRWKFSNDYILGGVSNNILINRYQPYSGGNGPIQLGNGSNLNFTFRTSVSDLMEDIKFTGGFRLGTNLRDNDYLFGFQNFRKRFDWGLTYYRTSNHDAAGFEGTNLAYNAQFNTNIYQFNGSYPLNEVKSFRLTVAYRRDRIIIKPTPYVNGQQLPPDRRGLGFPDILSQYALTRLEYVHDNTINPTMNIWHGLRYKVYMDLNAPVSGESVKNSYTYNLGFDARHYLPIYRNFVWATRAAADFSWGNQKLIYYLGGVDGWLSPKFNNGNRPDPDQTYAFQTLAVNLRGFNQNLANGNNAFVFNSELRLPVFSTLLNKPVNNAFIRNFQLIQFLDLGTAWNGKYDKFARPGVVYQDGGNNPVSFVTKAGGIGPFAGGYGFGARSTLLGYFLKFDLAWEMNGIFKGKPISYFALGLDF</sequence>
<dbReference type="RefSeq" id="WP_246113250.1">
    <property type="nucleotide sequence ID" value="NZ_BJYT01000011.1"/>
</dbReference>
<organism evidence="1 2">
    <name type="scientific">Segetibacter aerophilus</name>
    <dbReference type="NCBI Taxonomy" id="670293"/>
    <lineage>
        <taxon>Bacteria</taxon>
        <taxon>Pseudomonadati</taxon>
        <taxon>Bacteroidota</taxon>
        <taxon>Chitinophagia</taxon>
        <taxon>Chitinophagales</taxon>
        <taxon>Chitinophagaceae</taxon>
        <taxon>Segetibacter</taxon>
    </lineage>
</organism>
<evidence type="ECO:0008006" key="3">
    <source>
        <dbReference type="Google" id="ProtNLM"/>
    </source>
</evidence>